<keyword evidence="3" id="KW-1185">Reference proteome</keyword>
<proteinExistence type="predicted"/>
<dbReference type="EMBL" id="MRZV01001216">
    <property type="protein sequence ID" value="PIK39649.1"/>
    <property type="molecule type" value="Genomic_DNA"/>
</dbReference>
<feature type="region of interest" description="Disordered" evidence="1">
    <location>
        <begin position="31"/>
        <end position="53"/>
    </location>
</feature>
<organism evidence="2 3">
    <name type="scientific">Stichopus japonicus</name>
    <name type="common">Sea cucumber</name>
    <dbReference type="NCBI Taxonomy" id="307972"/>
    <lineage>
        <taxon>Eukaryota</taxon>
        <taxon>Metazoa</taxon>
        <taxon>Echinodermata</taxon>
        <taxon>Eleutherozoa</taxon>
        <taxon>Echinozoa</taxon>
        <taxon>Holothuroidea</taxon>
        <taxon>Aspidochirotacea</taxon>
        <taxon>Aspidochirotida</taxon>
        <taxon>Stichopodidae</taxon>
        <taxon>Apostichopus</taxon>
    </lineage>
</organism>
<evidence type="ECO:0000313" key="2">
    <source>
        <dbReference type="EMBL" id="PIK39649.1"/>
    </source>
</evidence>
<sequence length="201" mass="22010">MASHPKSKTPELKIYQAKTLLYKNLKSCFTPAQKGHVGGDRRLTGRLPAHHGSQRLPTVSDVLVRRTGLPVQGTPIRPVHGSESFHESRGSSSLLPQKERGHPIRLPRRLASGRELSVRSCRQRTKHAPNPPRTGLDRQRMKVSTDSNPDDSVLWGDIGLSRPGCSTLRREDHCGQDDHAANHLTSGVTNTDVAPSPGTHG</sequence>
<dbReference type="AlphaFoldDB" id="A0A2G8JVB0"/>
<evidence type="ECO:0000256" key="1">
    <source>
        <dbReference type="SAM" id="MobiDB-lite"/>
    </source>
</evidence>
<feature type="region of interest" description="Disordered" evidence="1">
    <location>
        <begin position="69"/>
        <end position="155"/>
    </location>
</feature>
<feature type="compositionally biased region" description="Polar residues" evidence="1">
    <location>
        <begin position="183"/>
        <end position="193"/>
    </location>
</feature>
<accession>A0A2G8JVB0</accession>
<name>A0A2G8JVB0_STIJA</name>
<dbReference type="Proteomes" id="UP000230750">
    <property type="component" value="Unassembled WGS sequence"/>
</dbReference>
<protein>
    <submittedName>
        <fullName evidence="2">Uncharacterized protein</fullName>
    </submittedName>
</protein>
<evidence type="ECO:0000313" key="3">
    <source>
        <dbReference type="Proteomes" id="UP000230750"/>
    </source>
</evidence>
<feature type="region of interest" description="Disordered" evidence="1">
    <location>
        <begin position="171"/>
        <end position="201"/>
    </location>
</feature>
<comment type="caution">
    <text evidence="2">The sequence shown here is derived from an EMBL/GenBank/DDBJ whole genome shotgun (WGS) entry which is preliminary data.</text>
</comment>
<gene>
    <name evidence="2" type="ORF">BSL78_23504</name>
</gene>
<reference evidence="2 3" key="1">
    <citation type="journal article" date="2017" name="PLoS Biol.">
        <title>The sea cucumber genome provides insights into morphological evolution and visceral regeneration.</title>
        <authorList>
            <person name="Zhang X."/>
            <person name="Sun L."/>
            <person name="Yuan J."/>
            <person name="Sun Y."/>
            <person name="Gao Y."/>
            <person name="Zhang L."/>
            <person name="Li S."/>
            <person name="Dai H."/>
            <person name="Hamel J.F."/>
            <person name="Liu C."/>
            <person name="Yu Y."/>
            <person name="Liu S."/>
            <person name="Lin W."/>
            <person name="Guo K."/>
            <person name="Jin S."/>
            <person name="Xu P."/>
            <person name="Storey K.B."/>
            <person name="Huan P."/>
            <person name="Zhang T."/>
            <person name="Zhou Y."/>
            <person name="Zhang J."/>
            <person name="Lin C."/>
            <person name="Li X."/>
            <person name="Xing L."/>
            <person name="Huo D."/>
            <person name="Sun M."/>
            <person name="Wang L."/>
            <person name="Mercier A."/>
            <person name="Li F."/>
            <person name="Yang H."/>
            <person name="Xiang J."/>
        </authorList>
    </citation>
    <scope>NUCLEOTIDE SEQUENCE [LARGE SCALE GENOMIC DNA]</scope>
    <source>
        <strain evidence="2">Shaxun</strain>
        <tissue evidence="2">Muscle</tissue>
    </source>
</reference>
<feature type="compositionally biased region" description="Basic and acidic residues" evidence="1">
    <location>
        <begin position="171"/>
        <end position="181"/>
    </location>
</feature>